<dbReference type="KEGG" id="kab:B7C62_32920"/>
<dbReference type="SUPFAM" id="SSF47203">
    <property type="entry name" value="Acyl-CoA dehydrogenase C-terminal domain-like"/>
    <property type="match status" value="1"/>
</dbReference>
<sequence length="391" mass="41062">MPETAPRWTELTAADAAFTEEQLPGLLDRLAGYPLAELESAGSPVLSLFREAGGPGLLIPARHGGLGLDCGGALRVQSALATRSPSLGVGTMMHHLAVVSFVEYLRVHVGDDAPQWSLLAAVARDRRLLASASSEARRGDDALVPRTTATAVAGGEEFLLSGAKKPCSLARSMDILTTSVRVCSEDERNGTVALAVIPAGLDGIQVRPFWNSPVLAAAESEEIVLDDVRVPAVMLLPGGHPERGMDELQTRAWIWFEILACGTYLGTAQALFDRAAHASRTDRRALGEAAADLYACRAACAAAAETFDTGASAEKAMAAALLARLHVEERLPELCSRLARLLGGLAFVTGPDPAYLLAAARALAFHPPGRAPAAESVGRHLAGEPLDLSIF</sequence>
<evidence type="ECO:0000259" key="4">
    <source>
        <dbReference type="Pfam" id="PF02770"/>
    </source>
</evidence>
<dbReference type="InterPro" id="IPR037069">
    <property type="entry name" value="AcylCoA_DH/ox_N_sf"/>
</dbReference>
<name>A0ABC8C1Y9_9ACTN</name>
<protein>
    <recommendedName>
        <fullName evidence="4">Acyl-CoA oxidase/dehydrogenase middle domain-containing protein</fullName>
    </recommendedName>
</protein>
<feature type="domain" description="Acyl-CoA oxidase/dehydrogenase middle" evidence="4">
    <location>
        <begin position="131"/>
        <end position="228"/>
    </location>
</feature>
<evidence type="ECO:0000256" key="3">
    <source>
        <dbReference type="ARBA" id="ARBA00023002"/>
    </source>
</evidence>
<dbReference type="Gene3D" id="2.40.110.10">
    <property type="entry name" value="Butyryl-CoA Dehydrogenase, subunit A, domain 2"/>
    <property type="match status" value="1"/>
</dbReference>
<accession>A0ABC8C1Y9</accession>
<organism evidence="5 6">
    <name type="scientific">Kitasatospora albolonga</name>
    <dbReference type="NCBI Taxonomy" id="68173"/>
    <lineage>
        <taxon>Bacteria</taxon>
        <taxon>Bacillati</taxon>
        <taxon>Actinomycetota</taxon>
        <taxon>Actinomycetes</taxon>
        <taxon>Kitasatosporales</taxon>
        <taxon>Streptomycetaceae</taxon>
        <taxon>Kitasatospora</taxon>
    </lineage>
</organism>
<keyword evidence="3" id="KW-0560">Oxidoreductase</keyword>
<evidence type="ECO:0000313" key="6">
    <source>
        <dbReference type="Proteomes" id="UP000192251"/>
    </source>
</evidence>
<dbReference type="Gene3D" id="1.10.540.10">
    <property type="entry name" value="Acyl-CoA dehydrogenase/oxidase, N-terminal domain"/>
    <property type="match status" value="1"/>
</dbReference>
<evidence type="ECO:0000313" key="5">
    <source>
        <dbReference type="EMBL" id="ARF76555.1"/>
    </source>
</evidence>
<dbReference type="RefSeq" id="WP_084752249.1">
    <property type="nucleotide sequence ID" value="NZ_CP020563.1"/>
</dbReference>
<proteinExistence type="predicted"/>
<dbReference type="InterPro" id="IPR046373">
    <property type="entry name" value="Acyl-CoA_Oxase/DH_mid-dom_sf"/>
</dbReference>
<evidence type="ECO:0000256" key="2">
    <source>
        <dbReference type="ARBA" id="ARBA00022827"/>
    </source>
</evidence>
<dbReference type="Gene3D" id="1.20.140.10">
    <property type="entry name" value="Butyryl-CoA Dehydrogenase, subunit A, domain 3"/>
    <property type="match status" value="1"/>
</dbReference>
<keyword evidence="2" id="KW-0274">FAD</keyword>
<dbReference type="AlphaFoldDB" id="A0ABC8C1Y9"/>
<gene>
    <name evidence="5" type="ORF">B7C62_32920</name>
</gene>
<keyword evidence="1" id="KW-0285">Flavoprotein</keyword>
<dbReference type="GO" id="GO:0016491">
    <property type="term" value="F:oxidoreductase activity"/>
    <property type="evidence" value="ECO:0007669"/>
    <property type="project" value="UniProtKB-KW"/>
</dbReference>
<reference evidence="5 6" key="1">
    <citation type="submission" date="2017-04" db="EMBL/GenBank/DDBJ databases">
        <title>The complete genome sequence of Streptomyces albolongus YIM 101047, the producer of novel bafilomycins and novel odoriferous sesquiterpenoids.</title>
        <authorList>
            <person name="Yin M."/>
            <person name="Jiang Y."/>
        </authorList>
    </citation>
    <scope>NUCLEOTIDE SEQUENCE [LARGE SCALE GENOMIC DNA]</scope>
    <source>
        <strain evidence="5 6">YIM 101047</strain>
    </source>
</reference>
<dbReference type="Pfam" id="PF02770">
    <property type="entry name" value="Acyl-CoA_dh_M"/>
    <property type="match status" value="1"/>
</dbReference>
<evidence type="ECO:0000256" key="1">
    <source>
        <dbReference type="ARBA" id="ARBA00022630"/>
    </source>
</evidence>
<dbReference type="InterPro" id="IPR006091">
    <property type="entry name" value="Acyl-CoA_Oxase/DH_mid-dom"/>
</dbReference>
<dbReference type="InterPro" id="IPR036250">
    <property type="entry name" value="AcylCo_DH-like_C"/>
</dbReference>
<dbReference type="InterPro" id="IPR009100">
    <property type="entry name" value="AcylCoA_DH/oxidase_NM_dom_sf"/>
</dbReference>
<dbReference type="PANTHER" id="PTHR43884">
    <property type="entry name" value="ACYL-COA DEHYDROGENASE"/>
    <property type="match status" value="1"/>
</dbReference>
<dbReference type="SUPFAM" id="SSF56645">
    <property type="entry name" value="Acyl-CoA dehydrogenase NM domain-like"/>
    <property type="match status" value="1"/>
</dbReference>
<dbReference type="EMBL" id="CP020563">
    <property type="protein sequence ID" value="ARF76555.1"/>
    <property type="molecule type" value="Genomic_DNA"/>
</dbReference>
<dbReference type="PANTHER" id="PTHR43884:SF20">
    <property type="entry name" value="ACYL-COA DEHYDROGENASE FADE28"/>
    <property type="match status" value="1"/>
</dbReference>
<keyword evidence="6" id="KW-1185">Reference proteome</keyword>
<dbReference type="Proteomes" id="UP000192251">
    <property type="component" value="Chromosome"/>
</dbReference>